<sequence length="424" mass="48719">MPSDSHKIIPSNADTNYFKKLVDTYNYKTFLHTHQVYDFGTYLKNYSSPYFYDYYNYCTFPVLHKPGKLPIRNQLGTATQYVGAYAEKDSYDRVCTNCGQNYLVWLDLEPQEFNPRCEIVDGTGKILRTWREHQTQMLSYEKRAKMTPRNIDASVCKVVAIHGDLIYTTGGLEIIGLYLVDSNFNLLLSETVPFRDRIVNSGYPNNNNVRMSKIGNFSCTLKELQEKVNKLIDSQTLVIGYNLAPVLRALELDYSFCVDLSIATQFKNSILPLKEYLFGLSQDINEIGVLRNNNENKKSTEKKASAYMAIMLSLWNESKLLKFKKSNRIDHPKIDTEHDIVIIKDHLEDDGLEVLDGKVTNDEIEIVEFTKKVPDEKLSHRKERKIKNNQSVPRTDGTEKNFYLTDSREPSPASASDFIIATLT</sequence>
<evidence type="ECO:0000313" key="1">
    <source>
        <dbReference type="Proteomes" id="UP000095286"/>
    </source>
</evidence>
<evidence type="ECO:0000313" key="2">
    <source>
        <dbReference type="WBParaSite" id="RSKR_0000614200.1"/>
    </source>
</evidence>
<accession>A0AC35U001</accession>
<proteinExistence type="predicted"/>
<reference evidence="2" key="1">
    <citation type="submission" date="2016-11" db="UniProtKB">
        <authorList>
            <consortium name="WormBaseParasite"/>
        </authorList>
    </citation>
    <scope>IDENTIFICATION</scope>
    <source>
        <strain evidence="2">KR3021</strain>
    </source>
</reference>
<dbReference type="Proteomes" id="UP000095286">
    <property type="component" value="Unplaced"/>
</dbReference>
<protein>
    <submittedName>
        <fullName evidence="2">Exonuclease domain-containing protein</fullName>
    </submittedName>
</protein>
<organism evidence="1 2">
    <name type="scientific">Rhabditophanes sp. KR3021</name>
    <dbReference type="NCBI Taxonomy" id="114890"/>
    <lineage>
        <taxon>Eukaryota</taxon>
        <taxon>Metazoa</taxon>
        <taxon>Ecdysozoa</taxon>
        <taxon>Nematoda</taxon>
        <taxon>Chromadorea</taxon>
        <taxon>Rhabditida</taxon>
        <taxon>Tylenchina</taxon>
        <taxon>Panagrolaimomorpha</taxon>
        <taxon>Strongyloidoidea</taxon>
        <taxon>Alloionematidae</taxon>
        <taxon>Rhabditophanes</taxon>
    </lineage>
</organism>
<name>A0AC35U001_9BILA</name>
<dbReference type="WBParaSite" id="RSKR_0000614200.1">
    <property type="protein sequence ID" value="RSKR_0000614200.1"/>
    <property type="gene ID" value="RSKR_0000614200"/>
</dbReference>